<proteinExistence type="inferred from homology"/>
<dbReference type="Proteomes" id="UP000694427">
    <property type="component" value="Unplaced"/>
</dbReference>
<evidence type="ECO:0000313" key="12">
    <source>
        <dbReference type="Proteomes" id="UP000694427"/>
    </source>
</evidence>
<dbReference type="CDD" id="cd12515">
    <property type="entry name" value="RRM5_RBM12_like"/>
    <property type="match status" value="1"/>
</dbReference>
<dbReference type="InterPro" id="IPR035979">
    <property type="entry name" value="RBD_domain_sf"/>
</dbReference>
<organism evidence="11 12">
    <name type="scientific">Cyprinus carpio</name>
    <name type="common">Common carp</name>
    <dbReference type="NCBI Taxonomy" id="7962"/>
    <lineage>
        <taxon>Eukaryota</taxon>
        <taxon>Metazoa</taxon>
        <taxon>Chordata</taxon>
        <taxon>Craniata</taxon>
        <taxon>Vertebrata</taxon>
        <taxon>Euteleostomi</taxon>
        <taxon>Actinopterygii</taxon>
        <taxon>Neopterygii</taxon>
        <taxon>Teleostei</taxon>
        <taxon>Ostariophysi</taxon>
        <taxon>Cypriniformes</taxon>
        <taxon>Cyprinidae</taxon>
        <taxon>Cyprininae</taxon>
        <taxon>Cyprinus</taxon>
    </lineage>
</organism>
<dbReference type="PANTHER" id="PTHR13976">
    <property type="entry name" value="HETEROGENEOUS NUCLEAR RIBONUCLEOPROTEIN-RELATED"/>
    <property type="match status" value="1"/>
</dbReference>
<comment type="function">
    <text evidence="8">mRNA splicing factor that regulates the formation of epithelial cell-specific isoforms. Specifically regulates the expression of FGFR2-IIIb, an epithelial cell-specific isoform of fgfr2. Acts by directly binding specific sequences in mRNAs. Binds the GU-rich sequence motifs in the ISE/ISS-3, a cis-element regulatory region present in the mRNA of fgfr2.</text>
</comment>
<dbReference type="FunFam" id="3.30.70.330:FF:000041">
    <property type="entry name" value="Epithelial splicing regulatory protein 1"/>
    <property type="match status" value="1"/>
</dbReference>
<keyword evidence="5 9" id="KW-0694">RNA-binding</keyword>
<evidence type="ECO:0000256" key="9">
    <source>
        <dbReference type="PROSITE-ProRule" id="PRU00176"/>
    </source>
</evidence>
<dbReference type="FunFam" id="3.30.70.330:FF:000070">
    <property type="entry name" value="Epithelial splicing regulatory protein 1"/>
    <property type="match status" value="1"/>
</dbReference>
<dbReference type="Ensembl" id="ENSCCRT00010090441.1">
    <property type="protein sequence ID" value="ENSCCRP00010081516.1"/>
    <property type="gene ID" value="ENSCCRG00010035426.1"/>
</dbReference>
<evidence type="ECO:0000256" key="6">
    <source>
        <dbReference type="ARBA" id="ARBA00023187"/>
    </source>
</evidence>
<comment type="subcellular location">
    <subcellularLocation>
        <location evidence="1">Nucleus</location>
    </subcellularLocation>
</comment>
<feature type="domain" description="RRM" evidence="10">
    <location>
        <begin position="201"/>
        <end position="278"/>
    </location>
</feature>
<evidence type="ECO:0000256" key="5">
    <source>
        <dbReference type="ARBA" id="ARBA00022884"/>
    </source>
</evidence>
<dbReference type="Gene3D" id="3.30.420.10">
    <property type="entry name" value="Ribonuclease H-like superfamily/Ribonuclease H"/>
    <property type="match status" value="1"/>
</dbReference>
<evidence type="ECO:0000256" key="1">
    <source>
        <dbReference type="ARBA" id="ARBA00004123"/>
    </source>
</evidence>
<reference evidence="11" key="1">
    <citation type="submission" date="2025-08" db="UniProtKB">
        <authorList>
            <consortium name="Ensembl"/>
        </authorList>
    </citation>
    <scope>IDENTIFICATION</scope>
</reference>
<dbReference type="AlphaFoldDB" id="A0A8C1MSH6"/>
<dbReference type="SMART" id="SM00360">
    <property type="entry name" value="RRM"/>
    <property type="match status" value="4"/>
</dbReference>
<dbReference type="InterPro" id="IPR050666">
    <property type="entry name" value="ESRP"/>
</dbReference>
<evidence type="ECO:0000256" key="4">
    <source>
        <dbReference type="ARBA" id="ARBA00022737"/>
    </source>
</evidence>
<dbReference type="CDD" id="cd12740">
    <property type="entry name" value="RRM2_ESRP2"/>
    <property type="match status" value="1"/>
</dbReference>
<dbReference type="InterPro" id="IPR036397">
    <property type="entry name" value="RNaseH_sf"/>
</dbReference>
<evidence type="ECO:0000256" key="2">
    <source>
        <dbReference type="ARBA" id="ARBA00008866"/>
    </source>
</evidence>
<dbReference type="PROSITE" id="PS50102">
    <property type="entry name" value="RRM"/>
    <property type="match status" value="2"/>
</dbReference>
<name>A0A8C1MSH6_CYPCA</name>
<keyword evidence="12" id="KW-1185">Reference proteome</keyword>
<dbReference type="SUPFAM" id="SSF53098">
    <property type="entry name" value="Ribonuclease H-like"/>
    <property type="match status" value="1"/>
</dbReference>
<dbReference type="InterPro" id="IPR012677">
    <property type="entry name" value="Nucleotide-bd_a/b_plait_sf"/>
</dbReference>
<reference evidence="11" key="2">
    <citation type="submission" date="2025-09" db="UniProtKB">
        <authorList>
            <consortium name="Ensembl"/>
        </authorList>
    </citation>
    <scope>IDENTIFICATION</scope>
</reference>
<dbReference type="SUPFAM" id="SSF54928">
    <property type="entry name" value="RNA-binding domain, RBD"/>
    <property type="match status" value="4"/>
</dbReference>
<dbReference type="GO" id="GO:0006397">
    <property type="term" value="P:mRNA processing"/>
    <property type="evidence" value="ECO:0007669"/>
    <property type="project" value="UniProtKB-KW"/>
</dbReference>
<dbReference type="CDD" id="cd12742">
    <property type="entry name" value="RRM3_ESRP1_ESRP2"/>
    <property type="match status" value="1"/>
</dbReference>
<keyword evidence="4" id="KW-0677">Repeat</keyword>
<dbReference type="InterPro" id="IPR012337">
    <property type="entry name" value="RNaseH-like_sf"/>
</dbReference>
<dbReference type="GO" id="GO:1904888">
    <property type="term" value="P:cranial skeletal system development"/>
    <property type="evidence" value="ECO:0007669"/>
    <property type="project" value="UniProtKB-ARBA"/>
</dbReference>
<dbReference type="GO" id="GO:0003723">
    <property type="term" value="F:RNA binding"/>
    <property type="evidence" value="ECO:0007669"/>
    <property type="project" value="UniProtKB-UniRule"/>
</dbReference>
<feature type="domain" description="RRM" evidence="10">
    <location>
        <begin position="640"/>
        <end position="717"/>
    </location>
</feature>
<accession>A0A8C1MSH6</accession>
<dbReference type="FunFam" id="3.30.70.330:FF:000056">
    <property type="entry name" value="epithelial splicing regulatory protein 1 isoform X1"/>
    <property type="match status" value="1"/>
</dbReference>
<evidence type="ECO:0000256" key="8">
    <source>
        <dbReference type="ARBA" id="ARBA00055335"/>
    </source>
</evidence>
<sequence length="717" mass="78743">MASHSDTLVVFFGATAGANGGKLGSDERELILLVWQIVDLHENKVGKLQRTLVQPDSADLSEQCKEETGLTAEELCKAEPLESVLQQFYQSVSAELKSLGRSSYTLCVDGPLLIRQVLHPEASKKNLVLPECFYTFVDLKKEFQKCCPNAGPARDLTLTSMLDCILLMLWVWNDMGVIDDFDHKFSNTSVGSKTEAVDSETVIRARGLPWQSSDQDIARFFKGLNIAKGGVALCLNAQGRRNGEALVRFINSEHRDMALERHKHHMGNRYIEVYKATGEEFLKIAGGTSNEVAQFLSKENQVIIRMRGLPFTASPQDVLGFLGPESPVTDGTEGLLFVKYPDGRPTGDAFVLFACEEYAQNALKKHKQILGKRYIELFRSTAAEVQQVLNRYMSTPLISTLPPPPPQMVSVPVLATSPFITTGSTRDCIRLRGLPYTAAIEDILEFMGEHTIDIKPHGVHMVLNQQGRPSGDAFIQMKSADRAFMVAQKCHKKMMKDRYVEVFQCSTEEMSFVLMGGTLNRSGLSPPPCKLPCLSPPTYAAFPATPGMLPTEAAFYQPPLLATPRTPQAPAHNPAPALAYYSPQLYMNMNMNMNMNYTTYYPSPPVSPSTVSYFAAPPGSVAAAVAAQPAPSILPPQPGALVRMQGVPYNAGVKDILSFFQGYQLQADSVLLLYNWSGQRSGEALVTFPSEKAARQAVAECSNLPLSGHPIRLACCE</sequence>
<keyword evidence="7" id="KW-0539">Nucleus</keyword>
<evidence type="ECO:0000256" key="7">
    <source>
        <dbReference type="ARBA" id="ARBA00023242"/>
    </source>
</evidence>
<dbReference type="InterPro" id="IPR000504">
    <property type="entry name" value="RRM_dom"/>
</dbReference>
<evidence type="ECO:0000313" key="11">
    <source>
        <dbReference type="Ensembl" id="ENSCCRP00010081516.1"/>
    </source>
</evidence>
<keyword evidence="6" id="KW-0508">mRNA splicing</keyword>
<dbReference type="GO" id="GO:0008380">
    <property type="term" value="P:RNA splicing"/>
    <property type="evidence" value="ECO:0007669"/>
    <property type="project" value="UniProtKB-KW"/>
</dbReference>
<protein>
    <submittedName>
        <fullName evidence="11">Epithelial splicing regulatory protein 2</fullName>
    </submittedName>
</protein>
<keyword evidence="3" id="KW-0507">mRNA processing</keyword>
<comment type="similarity">
    <text evidence="2">Belongs to the ESRP family.</text>
</comment>
<evidence type="ECO:0000256" key="3">
    <source>
        <dbReference type="ARBA" id="ARBA00022664"/>
    </source>
</evidence>
<dbReference type="Gene3D" id="3.30.70.330">
    <property type="match status" value="4"/>
</dbReference>
<dbReference type="GO" id="GO:0005634">
    <property type="term" value="C:nucleus"/>
    <property type="evidence" value="ECO:0007669"/>
    <property type="project" value="UniProtKB-SubCell"/>
</dbReference>
<evidence type="ECO:0000259" key="10">
    <source>
        <dbReference type="PROSITE" id="PS50102"/>
    </source>
</evidence>